<dbReference type="GO" id="GO:0015036">
    <property type="term" value="F:disulfide oxidoreductase activity"/>
    <property type="evidence" value="ECO:0007669"/>
    <property type="project" value="InterPro"/>
</dbReference>
<gene>
    <name evidence="7" type="primary">ccmG</name>
    <name evidence="7" type="ORF">Lery_2672</name>
</gene>
<keyword evidence="3" id="KW-0201">Cytochrome c-type biogenesis</keyword>
<keyword evidence="4" id="KW-1015">Disulfide bond</keyword>
<dbReference type="GO" id="GO:0030288">
    <property type="term" value="C:outer membrane-bounded periplasmic space"/>
    <property type="evidence" value="ECO:0007669"/>
    <property type="project" value="InterPro"/>
</dbReference>
<evidence type="ECO:0000256" key="5">
    <source>
        <dbReference type="ARBA" id="ARBA00023284"/>
    </source>
</evidence>
<dbReference type="NCBIfam" id="TIGR00385">
    <property type="entry name" value="dsbE"/>
    <property type="match status" value="1"/>
</dbReference>
<dbReference type="InterPro" id="IPR013740">
    <property type="entry name" value="Redoxin"/>
</dbReference>
<evidence type="ECO:0000313" key="8">
    <source>
        <dbReference type="Proteomes" id="UP000054773"/>
    </source>
</evidence>
<dbReference type="GO" id="GO:0005886">
    <property type="term" value="C:plasma membrane"/>
    <property type="evidence" value="ECO:0007669"/>
    <property type="project" value="UniProtKB-SubCell"/>
</dbReference>
<evidence type="ECO:0000256" key="3">
    <source>
        <dbReference type="ARBA" id="ARBA00022748"/>
    </source>
</evidence>
<evidence type="ECO:0000256" key="4">
    <source>
        <dbReference type="ARBA" id="ARBA00023157"/>
    </source>
</evidence>
<dbReference type="Proteomes" id="UP000054773">
    <property type="component" value="Unassembled WGS sequence"/>
</dbReference>
<dbReference type="Pfam" id="PF08534">
    <property type="entry name" value="Redoxin"/>
    <property type="match status" value="1"/>
</dbReference>
<comment type="subcellular location">
    <subcellularLocation>
        <location evidence="1">Cell inner membrane</location>
        <topology evidence="1">Single-pass membrane protein</topology>
        <orientation evidence="1">Periplasmic side</orientation>
    </subcellularLocation>
</comment>
<evidence type="ECO:0000313" key="7">
    <source>
        <dbReference type="EMBL" id="KTC94505.1"/>
    </source>
</evidence>
<dbReference type="Gene3D" id="3.40.30.10">
    <property type="entry name" value="Glutaredoxin"/>
    <property type="match status" value="1"/>
</dbReference>
<dbReference type="RefSeq" id="WP_058527751.1">
    <property type="nucleotide sequence ID" value="NZ_CAAAHY010000019.1"/>
</dbReference>
<dbReference type="SUPFAM" id="SSF52833">
    <property type="entry name" value="Thioredoxin-like"/>
    <property type="match status" value="1"/>
</dbReference>
<comment type="similarity">
    <text evidence="2">Belongs to the thioredoxin family. DsbE subfamily.</text>
</comment>
<dbReference type="InterPro" id="IPR013766">
    <property type="entry name" value="Thioredoxin_domain"/>
</dbReference>
<feature type="domain" description="Thioredoxin" evidence="6">
    <location>
        <begin position="36"/>
        <end position="177"/>
    </location>
</feature>
<dbReference type="GO" id="GO:0017004">
    <property type="term" value="P:cytochrome complex assembly"/>
    <property type="evidence" value="ECO:0007669"/>
    <property type="project" value="UniProtKB-KW"/>
</dbReference>
<proteinExistence type="inferred from homology"/>
<dbReference type="PATRIC" id="fig|448.7.peg.2804"/>
<reference evidence="7 8" key="1">
    <citation type="submission" date="2015-11" db="EMBL/GenBank/DDBJ databases">
        <title>Genomic analysis of 38 Legionella species identifies large and diverse effector repertoires.</title>
        <authorList>
            <person name="Burstein D."/>
            <person name="Amaro F."/>
            <person name="Zusman T."/>
            <person name="Lifshitz Z."/>
            <person name="Cohen O."/>
            <person name="Gilbert J.A."/>
            <person name="Pupko T."/>
            <person name="Shuman H.A."/>
            <person name="Segal G."/>
        </authorList>
    </citation>
    <scope>NUCLEOTIDE SEQUENCE [LARGE SCALE GENOMIC DNA]</scope>
    <source>
        <strain evidence="7 8">SE-32A-C8</strain>
    </source>
</reference>
<evidence type="ECO:0000259" key="6">
    <source>
        <dbReference type="PROSITE" id="PS51352"/>
    </source>
</evidence>
<dbReference type="PANTHER" id="PTHR42852">
    <property type="entry name" value="THIOL:DISULFIDE INTERCHANGE PROTEIN DSBE"/>
    <property type="match status" value="1"/>
</dbReference>
<dbReference type="InterPro" id="IPR036249">
    <property type="entry name" value="Thioredoxin-like_sf"/>
</dbReference>
<evidence type="ECO:0000256" key="1">
    <source>
        <dbReference type="ARBA" id="ARBA00004383"/>
    </source>
</evidence>
<dbReference type="AlphaFoldDB" id="A0A0W0TG03"/>
<dbReference type="OrthoDB" id="9799347at2"/>
<dbReference type="STRING" id="448.Lery_2672"/>
<accession>A0A0W0TG03</accession>
<dbReference type="PANTHER" id="PTHR42852:SF6">
    <property type="entry name" value="THIOL:DISULFIDE INTERCHANGE PROTEIN DSBE"/>
    <property type="match status" value="1"/>
</dbReference>
<keyword evidence="8" id="KW-1185">Reference proteome</keyword>
<dbReference type="InterPro" id="IPR004799">
    <property type="entry name" value="Periplasmic_diS_OxRdtase_DsbE"/>
</dbReference>
<keyword evidence="5" id="KW-0676">Redox-active center</keyword>
<dbReference type="InterPro" id="IPR017937">
    <property type="entry name" value="Thioredoxin_CS"/>
</dbReference>
<dbReference type="PROSITE" id="PS51352">
    <property type="entry name" value="THIOREDOXIN_2"/>
    <property type="match status" value="1"/>
</dbReference>
<organism evidence="7 8">
    <name type="scientific">Legionella erythra</name>
    <dbReference type="NCBI Taxonomy" id="448"/>
    <lineage>
        <taxon>Bacteria</taxon>
        <taxon>Pseudomonadati</taxon>
        <taxon>Pseudomonadota</taxon>
        <taxon>Gammaproteobacteria</taxon>
        <taxon>Legionellales</taxon>
        <taxon>Legionellaceae</taxon>
        <taxon>Legionella</taxon>
    </lineage>
</organism>
<dbReference type="PROSITE" id="PS00194">
    <property type="entry name" value="THIOREDOXIN_1"/>
    <property type="match status" value="1"/>
</dbReference>
<dbReference type="InterPro" id="IPR050553">
    <property type="entry name" value="Thioredoxin_ResA/DsbE_sf"/>
</dbReference>
<protein>
    <submittedName>
        <fullName evidence="7">Cytochrome C biogenesis protein</fullName>
    </submittedName>
</protein>
<sequence>MKKIMNWRLLPFGVFIVLVLFFWRGLSLEPQKLPSSQLGRPLPTFKVPVLGHEEETMTSGNLRGQVILLNVWASWCAACVEEQVFLLQLAKEGMPLYGLNYKDNTGEALKWLAEWGNPYRLVGEDTQGRVAIDLGVYGAPETFLIDSQGVIQYRHAGVLNEDSWKKEFLPRIEQLKRQS</sequence>
<comment type="caution">
    <text evidence="7">The sequence shown here is derived from an EMBL/GenBank/DDBJ whole genome shotgun (WGS) entry which is preliminary data.</text>
</comment>
<dbReference type="EMBL" id="LNYA01000034">
    <property type="protein sequence ID" value="KTC94505.1"/>
    <property type="molecule type" value="Genomic_DNA"/>
</dbReference>
<name>A0A0W0TG03_LEGER</name>
<evidence type="ECO:0000256" key="2">
    <source>
        <dbReference type="ARBA" id="ARBA00007758"/>
    </source>
</evidence>
<dbReference type="CDD" id="cd03010">
    <property type="entry name" value="TlpA_like_DsbE"/>
    <property type="match status" value="1"/>
</dbReference>